<name>A0A7J6XZR9_TRYCR</name>
<dbReference type="VEuPathDB" id="TriTrypDB:ECC02_007038"/>
<dbReference type="PANTHER" id="PTHR31965">
    <property type="entry name" value="TRANSMEMBRANE PROTEIN 42"/>
    <property type="match status" value="1"/>
</dbReference>
<proteinExistence type="predicted"/>
<dbReference type="VEuPathDB" id="TriTrypDB:BCY84_18237"/>
<protein>
    <submittedName>
        <fullName evidence="2">Uncharacterized protein</fullName>
    </submittedName>
</protein>
<keyword evidence="1" id="KW-0472">Membrane</keyword>
<comment type="caution">
    <text evidence="2">The sequence shown here is derived from an EMBL/GenBank/DDBJ whole genome shotgun (WGS) entry which is preliminary data.</text>
</comment>
<feature type="transmembrane region" description="Helical" evidence="1">
    <location>
        <begin position="165"/>
        <end position="186"/>
    </location>
</feature>
<dbReference type="AlphaFoldDB" id="A0A7J6XZR9"/>
<feature type="transmembrane region" description="Helical" evidence="1">
    <location>
        <begin position="42"/>
        <end position="75"/>
    </location>
</feature>
<reference evidence="2 3" key="1">
    <citation type="journal article" date="2019" name="Genome Biol. Evol.">
        <title>Nanopore Sequencing Significantly Improves Genome Assembly of the Protozoan Parasite Trypanosoma cruzi.</title>
        <authorList>
            <person name="Diaz-Viraque F."/>
            <person name="Pita S."/>
            <person name="Greif G."/>
            <person name="de Souza R.C.M."/>
            <person name="Iraola G."/>
            <person name="Robello C."/>
        </authorList>
    </citation>
    <scope>NUCLEOTIDE SEQUENCE [LARGE SCALE GENOMIC DNA]</scope>
    <source>
        <strain evidence="2 3">Berenice</strain>
    </source>
</reference>
<dbReference type="PANTHER" id="PTHR31965:SF1">
    <property type="entry name" value="TRANSMEMBRANE PROTEIN 42"/>
    <property type="match status" value="1"/>
</dbReference>
<keyword evidence="1" id="KW-0812">Transmembrane</keyword>
<dbReference type="Proteomes" id="UP000583944">
    <property type="component" value="Unassembled WGS sequence"/>
</dbReference>
<evidence type="ECO:0000313" key="2">
    <source>
        <dbReference type="EMBL" id="KAF5219919.1"/>
    </source>
</evidence>
<keyword evidence="1" id="KW-1133">Transmembrane helix</keyword>
<feature type="transmembrane region" description="Helical" evidence="1">
    <location>
        <begin position="232"/>
        <end position="249"/>
    </location>
</feature>
<feature type="transmembrane region" description="Helical" evidence="1">
    <location>
        <begin position="207"/>
        <end position="226"/>
    </location>
</feature>
<gene>
    <name evidence="2" type="ORF">ECC02_007038</name>
</gene>
<dbReference type="EMBL" id="JABDHM010000060">
    <property type="protein sequence ID" value="KAF5219919.1"/>
    <property type="molecule type" value="Genomic_DNA"/>
</dbReference>
<dbReference type="InterPro" id="IPR039632">
    <property type="entry name" value="TMEM42"/>
</dbReference>
<accession>A0A7J6XZR9</accession>
<feature type="transmembrane region" description="Helical" evidence="1">
    <location>
        <begin position="117"/>
        <end position="139"/>
    </location>
</feature>
<sequence>MVPNNLISLLGIRKYKVAKSTSAKKTALNEVALRRPTRFFLLFFTFPSLFCLYTFFFFFFLFFVEVFLIVCGTIFRSHTRQMRPAQPSGRVTASNGSRINLFTQEAQRYSSKTSRMFFAHASLAGVFGALSAVVGKLAVTKDSDSLLFVALASFFSRGELRDAELQWVGVVTLVIRVLLFASNIFFTAQMWRWHLKALSCGPTPVCQIVNTGMNFAVSAFFGLFVFREEITAMWAVGALLVAIGLALVVSDADASAHRN</sequence>
<organism evidence="2 3">
    <name type="scientific">Trypanosoma cruzi</name>
    <dbReference type="NCBI Taxonomy" id="5693"/>
    <lineage>
        <taxon>Eukaryota</taxon>
        <taxon>Discoba</taxon>
        <taxon>Euglenozoa</taxon>
        <taxon>Kinetoplastea</taxon>
        <taxon>Metakinetoplastina</taxon>
        <taxon>Trypanosomatida</taxon>
        <taxon>Trypanosomatidae</taxon>
        <taxon>Trypanosoma</taxon>
        <taxon>Schizotrypanum</taxon>
    </lineage>
</organism>
<evidence type="ECO:0000313" key="3">
    <source>
        <dbReference type="Proteomes" id="UP000583944"/>
    </source>
</evidence>
<evidence type="ECO:0000256" key="1">
    <source>
        <dbReference type="SAM" id="Phobius"/>
    </source>
</evidence>